<dbReference type="EnsemblMetazoa" id="XM_030986406">
    <property type="protein sequence ID" value="XP_030842266"/>
    <property type="gene ID" value="LOC105437940"/>
</dbReference>
<reference evidence="7" key="1">
    <citation type="submission" date="2015-02" db="EMBL/GenBank/DDBJ databases">
        <title>Genome sequencing for Strongylocentrotus purpuratus.</title>
        <authorList>
            <person name="Murali S."/>
            <person name="Liu Y."/>
            <person name="Vee V."/>
            <person name="English A."/>
            <person name="Wang M."/>
            <person name="Skinner E."/>
            <person name="Han Y."/>
            <person name="Muzny D.M."/>
            <person name="Worley K.C."/>
            <person name="Gibbs R.A."/>
        </authorList>
    </citation>
    <scope>NUCLEOTIDE SEQUENCE</scope>
</reference>
<dbReference type="InterPro" id="IPR002350">
    <property type="entry name" value="Kazal_dom"/>
</dbReference>
<sequence>MSVPKCQTCRLPILRPVCGSDGKTYSSFCDLQRAACIMKSKLRRTNLQFFRWGKCSFVATSVKAMDNDKGVRTTPTPGSKQVTTEPTTHTFSRHTPFTHTPSTHTPSTHTPSTHPPPTTHTPTSPMTTRKKVCYVCYPVLVARPVCGSDGHTYDSMCQLLRVACLTERTTGRRGPSYINSGRCAPTTPKTS</sequence>
<evidence type="ECO:0000313" key="7">
    <source>
        <dbReference type="Proteomes" id="UP000007110"/>
    </source>
</evidence>
<feature type="compositionally biased region" description="Polar residues" evidence="4">
    <location>
        <begin position="73"/>
        <end position="90"/>
    </location>
</feature>
<dbReference type="GeneID" id="105437940"/>
<dbReference type="CDD" id="cd00104">
    <property type="entry name" value="KAZAL_FS"/>
    <property type="match status" value="2"/>
</dbReference>
<organism evidence="6 7">
    <name type="scientific">Strongylocentrotus purpuratus</name>
    <name type="common">Purple sea urchin</name>
    <dbReference type="NCBI Taxonomy" id="7668"/>
    <lineage>
        <taxon>Eukaryota</taxon>
        <taxon>Metazoa</taxon>
        <taxon>Echinodermata</taxon>
        <taxon>Eleutherozoa</taxon>
        <taxon>Echinozoa</taxon>
        <taxon>Echinoidea</taxon>
        <taxon>Euechinoidea</taxon>
        <taxon>Echinacea</taxon>
        <taxon>Camarodonta</taxon>
        <taxon>Echinidea</taxon>
        <taxon>Strongylocentrotidae</taxon>
        <taxon>Strongylocentrotus</taxon>
    </lineage>
</organism>
<reference evidence="6" key="2">
    <citation type="submission" date="2021-01" db="UniProtKB">
        <authorList>
            <consortium name="EnsemblMetazoa"/>
        </authorList>
    </citation>
    <scope>IDENTIFICATION</scope>
</reference>
<accession>A0A7M7NVB9</accession>
<evidence type="ECO:0000256" key="2">
    <source>
        <dbReference type="ARBA" id="ARBA00023157"/>
    </source>
</evidence>
<dbReference type="Proteomes" id="UP000007110">
    <property type="component" value="Unassembled WGS sequence"/>
</dbReference>
<keyword evidence="3" id="KW-0325">Glycoprotein</keyword>
<feature type="compositionally biased region" description="Low complexity" evidence="4">
    <location>
        <begin position="94"/>
        <end position="112"/>
    </location>
</feature>
<proteinExistence type="predicted"/>
<evidence type="ECO:0000256" key="4">
    <source>
        <dbReference type="SAM" id="MobiDB-lite"/>
    </source>
</evidence>
<dbReference type="Gene3D" id="3.30.60.30">
    <property type="match status" value="2"/>
</dbReference>
<evidence type="ECO:0000259" key="5">
    <source>
        <dbReference type="PROSITE" id="PS51465"/>
    </source>
</evidence>
<evidence type="ECO:0000256" key="1">
    <source>
        <dbReference type="ARBA" id="ARBA00022729"/>
    </source>
</evidence>
<dbReference type="RefSeq" id="XP_030842266.1">
    <property type="nucleotide sequence ID" value="XM_030986406.1"/>
</dbReference>
<evidence type="ECO:0000313" key="6">
    <source>
        <dbReference type="EnsemblMetazoa" id="XP_030842266"/>
    </source>
</evidence>
<name>A0A7M7NVB9_STRPU</name>
<dbReference type="SMART" id="SM00280">
    <property type="entry name" value="KAZAL"/>
    <property type="match status" value="2"/>
</dbReference>
<feature type="domain" description="Kazal-like" evidence="5">
    <location>
        <begin position="127"/>
        <end position="185"/>
    </location>
</feature>
<dbReference type="OrthoDB" id="88467at2759"/>
<dbReference type="SUPFAM" id="SSF100895">
    <property type="entry name" value="Kazal-type serine protease inhibitors"/>
    <property type="match status" value="2"/>
</dbReference>
<keyword evidence="7" id="KW-1185">Reference proteome</keyword>
<dbReference type="InParanoid" id="A0A7M7NVB9"/>
<dbReference type="InterPro" id="IPR036058">
    <property type="entry name" value="Kazal_dom_sf"/>
</dbReference>
<keyword evidence="2" id="KW-1015">Disulfide bond</keyword>
<dbReference type="AlphaFoldDB" id="A0A7M7NVB9"/>
<dbReference type="PANTHER" id="PTHR13866">
    <property type="entry name" value="SPARC OSTEONECTIN"/>
    <property type="match status" value="1"/>
</dbReference>
<protein>
    <recommendedName>
        <fullName evidence="5">Kazal-like domain-containing protein</fullName>
    </recommendedName>
</protein>
<dbReference type="PROSITE" id="PS51465">
    <property type="entry name" value="KAZAL_2"/>
    <property type="match status" value="2"/>
</dbReference>
<feature type="domain" description="Kazal-like" evidence="5">
    <location>
        <begin position="1"/>
        <end position="57"/>
    </location>
</feature>
<dbReference type="Pfam" id="PF07648">
    <property type="entry name" value="Kazal_2"/>
    <property type="match status" value="2"/>
</dbReference>
<feature type="region of interest" description="Disordered" evidence="4">
    <location>
        <begin position="68"/>
        <end position="125"/>
    </location>
</feature>
<dbReference type="KEGG" id="spu:105437940"/>
<dbReference type="OMA" id="TYDSMCQ"/>
<evidence type="ECO:0000256" key="3">
    <source>
        <dbReference type="ARBA" id="ARBA00023180"/>
    </source>
</evidence>
<keyword evidence="1" id="KW-0732">Signal</keyword>
<dbReference type="PANTHER" id="PTHR13866:SF14">
    <property type="entry name" value="BM-40"/>
    <property type="match status" value="1"/>
</dbReference>